<evidence type="ECO:0000313" key="3">
    <source>
        <dbReference type="Proteomes" id="UP000250028"/>
    </source>
</evidence>
<dbReference type="InterPro" id="IPR053136">
    <property type="entry name" value="UTP_pyrophosphatase-like"/>
</dbReference>
<dbReference type="Proteomes" id="UP000250028">
    <property type="component" value="Unassembled WGS sequence"/>
</dbReference>
<keyword evidence="3" id="KW-1185">Reference proteome</keyword>
<feature type="domain" description="YgjP-like metallopeptidase" evidence="1">
    <location>
        <begin position="146"/>
        <end position="218"/>
    </location>
</feature>
<proteinExistence type="predicted"/>
<dbReference type="AlphaFoldDB" id="A0A2Y9BSZ1"/>
<evidence type="ECO:0000259" key="1">
    <source>
        <dbReference type="Pfam" id="PF01863"/>
    </source>
</evidence>
<dbReference type="InterPro" id="IPR002725">
    <property type="entry name" value="YgjP-like_metallopeptidase"/>
</dbReference>
<reference evidence="3" key="1">
    <citation type="submission" date="2016-10" db="EMBL/GenBank/DDBJ databases">
        <authorList>
            <person name="Varghese N."/>
            <person name="Submissions S."/>
        </authorList>
    </citation>
    <scope>NUCLEOTIDE SEQUENCE [LARGE SCALE GENOMIC DNA]</scope>
    <source>
        <strain evidence="3">DSM 22951</strain>
    </source>
</reference>
<dbReference type="CDD" id="cd07344">
    <property type="entry name" value="M48_yhfN_like"/>
    <property type="match status" value="1"/>
</dbReference>
<sequence>MSDVHRGSGRPAVIHTIDIAPRRHGTATRTVSLMAISDPIRDDGPVSPAAPKTPVQGELLMVSGQVVEVRRSARRRRTINGYRADGRIIVLVPAGLSGRAEAQAVADMVQRVQTPRGRRRRGRPDQDLMERSAALSRKYLADRAHPESVRWVSNQRRRWGSCTPSEGTIRLSSSLQGMPAYVVDSVLLHELAHLLQPGHGRDFWALLAGYPDLLRAQAYLDGVEFGSALRMDESDVDADDPGDAEGLPA</sequence>
<dbReference type="Gene3D" id="3.30.2010.10">
    <property type="entry name" value="Metalloproteases ('zincins'), catalytic domain"/>
    <property type="match status" value="1"/>
</dbReference>
<dbReference type="PANTHER" id="PTHR30399:SF1">
    <property type="entry name" value="UTP PYROPHOSPHATASE"/>
    <property type="match status" value="1"/>
</dbReference>
<organism evidence="2 3">
    <name type="scientific">Branchiibius hedensis</name>
    <dbReference type="NCBI Taxonomy" id="672460"/>
    <lineage>
        <taxon>Bacteria</taxon>
        <taxon>Bacillati</taxon>
        <taxon>Actinomycetota</taxon>
        <taxon>Actinomycetes</taxon>
        <taxon>Micrococcales</taxon>
        <taxon>Dermacoccaceae</taxon>
        <taxon>Branchiibius</taxon>
    </lineage>
</organism>
<dbReference type="EMBL" id="UESZ01000001">
    <property type="protein sequence ID" value="SSA33162.1"/>
    <property type="molecule type" value="Genomic_DNA"/>
</dbReference>
<dbReference type="PANTHER" id="PTHR30399">
    <property type="entry name" value="UNCHARACTERIZED PROTEIN YGJP"/>
    <property type="match status" value="1"/>
</dbReference>
<accession>A0A2Y9BSZ1</accession>
<dbReference type="Pfam" id="PF01863">
    <property type="entry name" value="YgjP-like"/>
    <property type="match status" value="1"/>
</dbReference>
<name>A0A2Y9BSZ1_9MICO</name>
<gene>
    <name evidence="2" type="ORF">SAMN04489750_0434</name>
</gene>
<evidence type="ECO:0000313" key="2">
    <source>
        <dbReference type="EMBL" id="SSA33162.1"/>
    </source>
</evidence>
<protein>
    <recommendedName>
        <fullName evidence="1">YgjP-like metallopeptidase domain-containing protein</fullName>
    </recommendedName>
</protein>